<dbReference type="EMBL" id="CM045758">
    <property type="protein sequence ID" value="KAI8032479.1"/>
    <property type="molecule type" value="Genomic_DNA"/>
</dbReference>
<evidence type="ECO:0000313" key="2">
    <source>
        <dbReference type="Proteomes" id="UP001060215"/>
    </source>
</evidence>
<comment type="caution">
    <text evidence="1">The sequence shown here is derived from an EMBL/GenBank/DDBJ whole genome shotgun (WGS) entry which is preliminary data.</text>
</comment>
<reference evidence="1 2" key="1">
    <citation type="journal article" date="2022" name="Plant J.">
        <title>Chromosome-level genome of Camellia lanceoleosa provides a valuable resource for understanding genome evolution and self-incompatibility.</title>
        <authorList>
            <person name="Gong W."/>
            <person name="Xiao S."/>
            <person name="Wang L."/>
            <person name="Liao Z."/>
            <person name="Chang Y."/>
            <person name="Mo W."/>
            <person name="Hu G."/>
            <person name="Li W."/>
            <person name="Zhao G."/>
            <person name="Zhu H."/>
            <person name="Hu X."/>
            <person name="Ji K."/>
            <person name="Xiang X."/>
            <person name="Song Q."/>
            <person name="Yuan D."/>
            <person name="Jin S."/>
            <person name="Zhang L."/>
        </authorList>
    </citation>
    <scope>NUCLEOTIDE SEQUENCE [LARGE SCALE GENOMIC DNA]</scope>
    <source>
        <strain evidence="1">SQ_2022a</strain>
    </source>
</reference>
<gene>
    <name evidence="1" type="ORF">LOK49_LG01G00363</name>
</gene>
<dbReference type="Proteomes" id="UP001060215">
    <property type="component" value="Chromosome 1"/>
</dbReference>
<sequence>MLSLLFFNYYLFFRFRSILSIFHSDASIWRTSISKLPHFIYFSLLLLLLFGTDSKLAHLDRFVKKIMNYITTI</sequence>
<name>A0ACC0J4H2_9ERIC</name>
<keyword evidence="2" id="KW-1185">Reference proteome</keyword>
<proteinExistence type="predicted"/>
<accession>A0ACC0J4H2</accession>
<organism evidence="1 2">
    <name type="scientific">Camellia lanceoleosa</name>
    <dbReference type="NCBI Taxonomy" id="1840588"/>
    <lineage>
        <taxon>Eukaryota</taxon>
        <taxon>Viridiplantae</taxon>
        <taxon>Streptophyta</taxon>
        <taxon>Embryophyta</taxon>
        <taxon>Tracheophyta</taxon>
        <taxon>Spermatophyta</taxon>
        <taxon>Magnoliopsida</taxon>
        <taxon>eudicotyledons</taxon>
        <taxon>Gunneridae</taxon>
        <taxon>Pentapetalae</taxon>
        <taxon>asterids</taxon>
        <taxon>Ericales</taxon>
        <taxon>Theaceae</taxon>
        <taxon>Camellia</taxon>
    </lineage>
</organism>
<evidence type="ECO:0000313" key="1">
    <source>
        <dbReference type="EMBL" id="KAI8032479.1"/>
    </source>
</evidence>
<protein>
    <submittedName>
        <fullName evidence="1">Uncharacterized protein</fullName>
    </submittedName>
</protein>